<feature type="compositionally biased region" description="Polar residues" evidence="1">
    <location>
        <begin position="107"/>
        <end position="118"/>
    </location>
</feature>
<dbReference type="EMBL" id="JASCZI010181244">
    <property type="protein sequence ID" value="MED6179416.1"/>
    <property type="molecule type" value="Genomic_DNA"/>
</dbReference>
<feature type="region of interest" description="Disordered" evidence="1">
    <location>
        <begin position="61"/>
        <end position="118"/>
    </location>
</feature>
<dbReference type="Proteomes" id="UP001341840">
    <property type="component" value="Unassembled WGS sequence"/>
</dbReference>
<evidence type="ECO:0000313" key="2">
    <source>
        <dbReference type="EMBL" id="MED6179416.1"/>
    </source>
</evidence>
<reference evidence="2 3" key="1">
    <citation type="journal article" date="2023" name="Plants (Basel)">
        <title>Bridging the Gap: Combining Genomics and Transcriptomics Approaches to Understand Stylosanthes scabra, an Orphan Legume from the Brazilian Caatinga.</title>
        <authorList>
            <person name="Ferreira-Neto J.R.C."/>
            <person name="da Silva M.D."/>
            <person name="Binneck E."/>
            <person name="de Melo N.F."/>
            <person name="da Silva R.H."/>
            <person name="de Melo A.L.T.M."/>
            <person name="Pandolfi V."/>
            <person name="Bustamante F.O."/>
            <person name="Brasileiro-Vidal A.C."/>
            <person name="Benko-Iseppon A.M."/>
        </authorList>
    </citation>
    <scope>NUCLEOTIDE SEQUENCE [LARGE SCALE GENOMIC DNA]</scope>
    <source>
        <tissue evidence="2">Leaves</tissue>
    </source>
</reference>
<gene>
    <name evidence="2" type="ORF">PIB30_000528</name>
</gene>
<organism evidence="2 3">
    <name type="scientific">Stylosanthes scabra</name>
    <dbReference type="NCBI Taxonomy" id="79078"/>
    <lineage>
        <taxon>Eukaryota</taxon>
        <taxon>Viridiplantae</taxon>
        <taxon>Streptophyta</taxon>
        <taxon>Embryophyta</taxon>
        <taxon>Tracheophyta</taxon>
        <taxon>Spermatophyta</taxon>
        <taxon>Magnoliopsida</taxon>
        <taxon>eudicotyledons</taxon>
        <taxon>Gunneridae</taxon>
        <taxon>Pentapetalae</taxon>
        <taxon>rosids</taxon>
        <taxon>fabids</taxon>
        <taxon>Fabales</taxon>
        <taxon>Fabaceae</taxon>
        <taxon>Papilionoideae</taxon>
        <taxon>50 kb inversion clade</taxon>
        <taxon>dalbergioids sensu lato</taxon>
        <taxon>Dalbergieae</taxon>
        <taxon>Pterocarpus clade</taxon>
        <taxon>Stylosanthes</taxon>
    </lineage>
</organism>
<accession>A0ABU6W0J0</accession>
<proteinExistence type="predicted"/>
<keyword evidence="3" id="KW-1185">Reference proteome</keyword>
<protein>
    <submittedName>
        <fullName evidence="2">Uncharacterized protein</fullName>
    </submittedName>
</protein>
<name>A0ABU6W0J0_9FABA</name>
<evidence type="ECO:0000256" key="1">
    <source>
        <dbReference type="SAM" id="MobiDB-lite"/>
    </source>
</evidence>
<sequence length="118" mass="12883">MHSSILKHASDVYTHKLYKLIEKEYLDGTCACDINEVEANDLLYKFECRMQVRRGKRVENGVTGAEGSGERLKHGEDTGVAGGRNKGESVEWFASGVSEGGHGGINSKRSGSKSILPR</sequence>
<feature type="compositionally biased region" description="Basic and acidic residues" evidence="1">
    <location>
        <begin position="68"/>
        <end position="77"/>
    </location>
</feature>
<evidence type="ECO:0000313" key="3">
    <source>
        <dbReference type="Proteomes" id="UP001341840"/>
    </source>
</evidence>
<comment type="caution">
    <text evidence="2">The sequence shown here is derived from an EMBL/GenBank/DDBJ whole genome shotgun (WGS) entry which is preliminary data.</text>
</comment>